<organism evidence="1 2">
    <name type="scientific">Faecalicatena contorta</name>
    <dbReference type="NCBI Taxonomy" id="39482"/>
    <lineage>
        <taxon>Bacteria</taxon>
        <taxon>Bacillati</taxon>
        <taxon>Bacillota</taxon>
        <taxon>Clostridia</taxon>
        <taxon>Lachnospirales</taxon>
        <taxon>Lachnospiraceae</taxon>
        <taxon>Faecalicatena</taxon>
    </lineage>
</organism>
<keyword evidence="2" id="KW-1185">Reference proteome</keyword>
<sequence length="116" mass="12735">MEIKRFGVKQRMSAVNEHNGVLYFAGKVAPDTSVSAAEQTKLILDALERLLNEHGSDKNHVLSALIHLHDFSDFDAMNSVWDEWIDNGNAPARTCVGGVMMDGNPLVEITITAAKK</sequence>
<dbReference type="InterPro" id="IPR006175">
    <property type="entry name" value="YjgF/YER057c/UK114"/>
</dbReference>
<dbReference type="EMBL" id="UHJJ01000018">
    <property type="protein sequence ID" value="SUQ15901.1"/>
    <property type="molecule type" value="Genomic_DNA"/>
</dbReference>
<dbReference type="InterPro" id="IPR035959">
    <property type="entry name" value="RutC-like_sf"/>
</dbReference>
<accession>A0A315ZQE5</accession>
<evidence type="ECO:0000313" key="2">
    <source>
        <dbReference type="Proteomes" id="UP000254051"/>
    </source>
</evidence>
<dbReference type="InterPro" id="IPR035709">
    <property type="entry name" value="YoaB-like"/>
</dbReference>
<dbReference type="Gene3D" id="3.30.1330.40">
    <property type="entry name" value="RutC-like"/>
    <property type="match status" value="1"/>
</dbReference>
<protein>
    <submittedName>
        <fullName evidence="1">Enamine deaminase RidA, house cleaning of reactive enamine intermediates, YjgF/YER057c/UK114 family</fullName>
    </submittedName>
</protein>
<name>A0A315ZQE5_9FIRM</name>
<gene>
    <name evidence="1" type="ORF">SAMN05216529_11811</name>
</gene>
<dbReference type="PANTHER" id="PTHR47328">
    <property type="match status" value="1"/>
</dbReference>
<evidence type="ECO:0000313" key="1">
    <source>
        <dbReference type="EMBL" id="SUQ15901.1"/>
    </source>
</evidence>
<reference evidence="2" key="1">
    <citation type="submission" date="2017-07" db="EMBL/GenBank/DDBJ databases">
        <authorList>
            <person name="Varghese N."/>
            <person name="Submissions S."/>
        </authorList>
    </citation>
    <scope>NUCLEOTIDE SEQUENCE [LARGE SCALE GENOMIC DNA]</scope>
    <source>
        <strain evidence="2">NLAE-zl-C134</strain>
    </source>
</reference>
<dbReference type="RefSeq" id="WP_207657732.1">
    <property type="nucleotide sequence ID" value="NZ_QGDS01000018.1"/>
</dbReference>
<dbReference type="SUPFAM" id="SSF55298">
    <property type="entry name" value="YjgF-like"/>
    <property type="match status" value="1"/>
</dbReference>
<proteinExistence type="predicted"/>
<dbReference type="PANTHER" id="PTHR47328:SF1">
    <property type="entry name" value="RUTC FAMILY PROTEIN YOAB"/>
    <property type="match status" value="1"/>
</dbReference>
<dbReference type="AlphaFoldDB" id="A0A315ZQE5"/>
<dbReference type="CDD" id="cd06150">
    <property type="entry name" value="YjgF_YER057c_UK114_like_2"/>
    <property type="match status" value="1"/>
</dbReference>
<dbReference type="Pfam" id="PF01042">
    <property type="entry name" value="Ribonuc_L-PSP"/>
    <property type="match status" value="1"/>
</dbReference>
<dbReference type="Proteomes" id="UP000254051">
    <property type="component" value="Unassembled WGS sequence"/>
</dbReference>